<dbReference type="PROSITE" id="PS50010">
    <property type="entry name" value="DH_2"/>
    <property type="match status" value="1"/>
</dbReference>
<dbReference type="EMBL" id="JANTQA010000023">
    <property type="protein sequence ID" value="KAJ3443359.1"/>
    <property type="molecule type" value="Genomic_DNA"/>
</dbReference>
<comment type="caution">
    <text evidence="3">The sequence shown here is derived from an EMBL/GenBank/DDBJ whole genome shotgun (WGS) entry which is preliminary data.</text>
</comment>
<evidence type="ECO:0000313" key="4">
    <source>
        <dbReference type="Proteomes" id="UP001146793"/>
    </source>
</evidence>
<dbReference type="Proteomes" id="UP001146793">
    <property type="component" value="Unassembled WGS sequence"/>
</dbReference>
<dbReference type="PROSITE" id="PS00741">
    <property type="entry name" value="DH_1"/>
    <property type="match status" value="1"/>
</dbReference>
<feature type="compositionally biased region" description="Basic and acidic residues" evidence="1">
    <location>
        <begin position="83"/>
        <end position="92"/>
    </location>
</feature>
<dbReference type="CDD" id="cd00160">
    <property type="entry name" value="RhoGEF"/>
    <property type="match status" value="1"/>
</dbReference>
<organism evidence="3 4">
    <name type="scientific">Anaeramoeba flamelloides</name>
    <dbReference type="NCBI Taxonomy" id="1746091"/>
    <lineage>
        <taxon>Eukaryota</taxon>
        <taxon>Metamonada</taxon>
        <taxon>Anaeramoebidae</taxon>
        <taxon>Anaeramoeba</taxon>
    </lineage>
</organism>
<dbReference type="SMART" id="SM00325">
    <property type="entry name" value="RhoGEF"/>
    <property type="match status" value="1"/>
</dbReference>
<dbReference type="GO" id="GO:0005085">
    <property type="term" value="F:guanyl-nucleotide exchange factor activity"/>
    <property type="evidence" value="ECO:0007669"/>
    <property type="project" value="InterPro"/>
</dbReference>
<dbReference type="AlphaFoldDB" id="A0AAV7ZQG8"/>
<name>A0AAV7ZQG8_9EUKA</name>
<dbReference type="PANTHER" id="PTHR12673">
    <property type="entry name" value="FACIOGENITAL DYSPLASIA PROTEIN"/>
    <property type="match status" value="1"/>
</dbReference>
<dbReference type="Pfam" id="PF00621">
    <property type="entry name" value="RhoGEF"/>
    <property type="match status" value="1"/>
</dbReference>
<gene>
    <name evidence="3" type="ORF">M0812_09196</name>
</gene>
<feature type="compositionally biased region" description="Basic residues" evidence="1">
    <location>
        <begin position="93"/>
        <end position="106"/>
    </location>
</feature>
<sequence>MGQTETKEKNNSKKQSSRIRTNFEIDLVSSKNEKKHKKNKKSYYQDLHFQKQVHNSLVTKKLGNVQKETKSSPQLKTNNLRIVEQEKNENKRSRSRWFRRKKKIKQTNKQPSSLSQQKPKKKQSIEYSEEVIRVIISFQSQLRKHLALNEYYFLKKQRDQPYLIIQKLLRMSKQRVHFMNPLKEKKLITKFEIRILFNGIENILAFNEILKQNLQKVIEKWNAGSCLGKIFTEIIKFSKVYITYVNNYQKGLDLLQRLQKTNKKLKQFLRVQTEDPRCKRLDLQSMLIMPVQRLPRYVLFLEELTKKTPHFHEDFEQIKNALEMIKDVTTSVNEGKREFENVQKIDGIQRHLTPNSKRKFIISQNPSSKFVKSYSASLIAKKEKQTILIHLFTHQLLICKPKNNIFSIDTKYDLDYLIGFIFLKSITQDKKGKIALEFGKDSQETIHVACINKSDSGELFEKINSLSKQFQKNAQESSQRKTDQSKKRLEDYYKNRKFRRWRDVIQEKEGKSPTKK</sequence>
<protein>
    <submittedName>
        <fullName evidence="3">Faciogenital dysplasia protein</fullName>
    </submittedName>
</protein>
<evidence type="ECO:0000313" key="3">
    <source>
        <dbReference type="EMBL" id="KAJ3443359.1"/>
    </source>
</evidence>
<evidence type="ECO:0000256" key="1">
    <source>
        <dbReference type="SAM" id="MobiDB-lite"/>
    </source>
</evidence>
<feature type="region of interest" description="Disordered" evidence="1">
    <location>
        <begin position="63"/>
        <end position="122"/>
    </location>
</feature>
<dbReference type="InterPro" id="IPR051092">
    <property type="entry name" value="FYVE_RhoGEF_PH"/>
</dbReference>
<proteinExistence type="predicted"/>
<dbReference type="InterPro" id="IPR000219">
    <property type="entry name" value="DH_dom"/>
</dbReference>
<feature type="compositionally biased region" description="Polar residues" evidence="1">
    <location>
        <begin position="71"/>
        <end position="80"/>
    </location>
</feature>
<feature type="compositionally biased region" description="Basic and acidic residues" evidence="1">
    <location>
        <begin position="1"/>
        <end position="11"/>
    </location>
</feature>
<reference evidence="3" key="1">
    <citation type="submission" date="2022-08" db="EMBL/GenBank/DDBJ databases">
        <title>Novel sulphate-reducing endosymbionts in the free-living metamonad Anaeramoeba.</title>
        <authorList>
            <person name="Jerlstrom-Hultqvist J."/>
            <person name="Cepicka I."/>
            <person name="Gallot-Lavallee L."/>
            <person name="Salas-Leiva D."/>
            <person name="Curtis B.A."/>
            <person name="Zahonova K."/>
            <person name="Pipaliya S."/>
            <person name="Dacks J."/>
            <person name="Roger A.J."/>
        </authorList>
    </citation>
    <scope>NUCLEOTIDE SEQUENCE</scope>
    <source>
        <strain evidence="3">Busselton2</strain>
    </source>
</reference>
<accession>A0AAV7ZQG8</accession>
<feature type="domain" description="DH" evidence="2">
    <location>
        <begin position="127"/>
        <end position="335"/>
    </location>
</feature>
<dbReference type="Gene3D" id="1.20.900.10">
    <property type="entry name" value="Dbl homology (DH) domain"/>
    <property type="match status" value="1"/>
</dbReference>
<dbReference type="InterPro" id="IPR011993">
    <property type="entry name" value="PH-like_dom_sf"/>
</dbReference>
<dbReference type="GO" id="GO:0005737">
    <property type="term" value="C:cytoplasm"/>
    <property type="evidence" value="ECO:0007669"/>
    <property type="project" value="TreeGrafter"/>
</dbReference>
<dbReference type="Gene3D" id="2.30.29.30">
    <property type="entry name" value="Pleckstrin-homology domain (PH domain)/Phosphotyrosine-binding domain (PTB)"/>
    <property type="match status" value="1"/>
</dbReference>
<dbReference type="InterPro" id="IPR001331">
    <property type="entry name" value="GDS_CDC24_CS"/>
</dbReference>
<evidence type="ECO:0000259" key="2">
    <source>
        <dbReference type="PROSITE" id="PS50010"/>
    </source>
</evidence>
<dbReference type="PANTHER" id="PTHR12673:SF159">
    <property type="entry name" value="LD03170P"/>
    <property type="match status" value="1"/>
</dbReference>
<dbReference type="SUPFAM" id="SSF48065">
    <property type="entry name" value="DBL homology domain (DH-domain)"/>
    <property type="match status" value="1"/>
</dbReference>
<dbReference type="InterPro" id="IPR035899">
    <property type="entry name" value="DBL_dom_sf"/>
</dbReference>
<dbReference type="GO" id="GO:0035556">
    <property type="term" value="P:intracellular signal transduction"/>
    <property type="evidence" value="ECO:0007669"/>
    <property type="project" value="InterPro"/>
</dbReference>
<feature type="region of interest" description="Disordered" evidence="1">
    <location>
        <begin position="1"/>
        <end position="50"/>
    </location>
</feature>